<protein>
    <recommendedName>
        <fullName evidence="1">Reverse transcriptase Ty1/copia-type domain-containing protein</fullName>
    </recommendedName>
</protein>
<feature type="domain" description="Reverse transcriptase Ty1/copia-type" evidence="1">
    <location>
        <begin position="58"/>
        <end position="201"/>
    </location>
</feature>
<dbReference type="Gramene" id="evm.model.09.894">
    <property type="protein sequence ID" value="cds.evm.model.09.894"/>
    <property type="gene ID" value="evm.TU.09.894"/>
</dbReference>
<evidence type="ECO:0000313" key="2">
    <source>
        <dbReference type="EnsemblPlants" id="cds.evm.model.09.894"/>
    </source>
</evidence>
<sequence>MVDYQNSVNEEFLILLSFHKAIVIELKLELLVPRNIQEGLDDPNLNLAVTEEVNALSKNGDLEEVLMSPPPPPGFEKGVGFGKVCKLKKSLYGLKQSPSAWFERFGRVLRCHGYTQSEADHTMFYKHSKEGKVAILIVHVDHIVLTGGDHGELDELKKRLAQEFEIRGLRTLKYLLGMEFFGSKEGIFINQRKYALYLLQETGPSPLSDGHVLHSEIIDHHGSSAMDLRCPDLSLDSTPGGVGWSNTIGTIGREQRQLFLHHRGFALREVPKFSVLCFLPSGFSFERGIHVLEKFILQMSLWTFIVIKST</sequence>
<dbReference type="InterPro" id="IPR013103">
    <property type="entry name" value="RVT_2"/>
</dbReference>
<name>A0A803QHQ0_CANSA</name>
<evidence type="ECO:0000259" key="1">
    <source>
        <dbReference type="Pfam" id="PF07727"/>
    </source>
</evidence>
<reference evidence="2" key="2">
    <citation type="submission" date="2021-03" db="UniProtKB">
        <authorList>
            <consortium name="EnsemblPlants"/>
        </authorList>
    </citation>
    <scope>IDENTIFICATION</scope>
</reference>
<dbReference type="AlphaFoldDB" id="A0A803QHQ0"/>
<dbReference type="EMBL" id="UZAU01000740">
    <property type="status" value="NOT_ANNOTATED_CDS"/>
    <property type="molecule type" value="Genomic_DNA"/>
</dbReference>
<dbReference type="EnsemblPlants" id="evm.model.09.894">
    <property type="protein sequence ID" value="cds.evm.model.09.894"/>
    <property type="gene ID" value="evm.TU.09.894"/>
</dbReference>
<reference evidence="2" key="1">
    <citation type="submission" date="2018-11" db="EMBL/GenBank/DDBJ databases">
        <authorList>
            <person name="Grassa J C."/>
        </authorList>
    </citation>
    <scope>NUCLEOTIDE SEQUENCE [LARGE SCALE GENOMIC DNA]</scope>
</reference>
<proteinExistence type="predicted"/>
<dbReference type="Pfam" id="PF07727">
    <property type="entry name" value="RVT_2"/>
    <property type="match status" value="1"/>
</dbReference>
<organism evidence="2 3">
    <name type="scientific">Cannabis sativa</name>
    <name type="common">Hemp</name>
    <name type="synonym">Marijuana</name>
    <dbReference type="NCBI Taxonomy" id="3483"/>
    <lineage>
        <taxon>Eukaryota</taxon>
        <taxon>Viridiplantae</taxon>
        <taxon>Streptophyta</taxon>
        <taxon>Embryophyta</taxon>
        <taxon>Tracheophyta</taxon>
        <taxon>Spermatophyta</taxon>
        <taxon>Magnoliopsida</taxon>
        <taxon>eudicotyledons</taxon>
        <taxon>Gunneridae</taxon>
        <taxon>Pentapetalae</taxon>
        <taxon>rosids</taxon>
        <taxon>fabids</taxon>
        <taxon>Rosales</taxon>
        <taxon>Cannabaceae</taxon>
        <taxon>Cannabis</taxon>
    </lineage>
</organism>
<evidence type="ECO:0000313" key="3">
    <source>
        <dbReference type="Proteomes" id="UP000596661"/>
    </source>
</evidence>
<dbReference type="Proteomes" id="UP000596661">
    <property type="component" value="Chromosome 9"/>
</dbReference>
<keyword evidence="3" id="KW-1185">Reference proteome</keyword>
<accession>A0A803QHQ0</accession>